<dbReference type="GO" id="GO:0009073">
    <property type="term" value="P:aromatic amino acid family biosynthetic process"/>
    <property type="evidence" value="ECO:0007669"/>
    <property type="project" value="UniProtKB-KW"/>
</dbReference>
<feature type="binding site" evidence="11">
    <location>
        <begin position="270"/>
        <end position="274"/>
    </location>
    <ligand>
        <name>FMN</name>
        <dbReference type="ChEBI" id="CHEBI:58210"/>
    </ligand>
</feature>
<dbReference type="PROSITE" id="PS00787">
    <property type="entry name" value="CHORISMATE_SYNTHASE_1"/>
    <property type="match status" value="1"/>
</dbReference>
<keyword evidence="10 11" id="KW-0456">Lyase</keyword>
<evidence type="ECO:0000256" key="5">
    <source>
        <dbReference type="ARBA" id="ARBA00022630"/>
    </source>
</evidence>
<dbReference type="GO" id="GO:0009423">
    <property type="term" value="P:chorismate biosynthetic process"/>
    <property type="evidence" value="ECO:0007669"/>
    <property type="project" value="UniProtKB-UniRule"/>
</dbReference>
<evidence type="ECO:0000313" key="12">
    <source>
        <dbReference type="EMBL" id="OGC05508.1"/>
    </source>
</evidence>
<gene>
    <name evidence="11" type="primary">aroC</name>
    <name evidence="12" type="ORF">A3H38_05965</name>
</gene>
<comment type="catalytic activity">
    <reaction evidence="11">
        <text>5-O-(1-carboxyvinyl)-3-phosphoshikimate = chorismate + phosphate</text>
        <dbReference type="Rhea" id="RHEA:21020"/>
        <dbReference type="ChEBI" id="CHEBI:29748"/>
        <dbReference type="ChEBI" id="CHEBI:43474"/>
        <dbReference type="ChEBI" id="CHEBI:57701"/>
        <dbReference type="EC" id="4.2.3.5"/>
    </reaction>
</comment>
<sequence length="345" mass="37110">MLRFLTAGESHGPALVAILEGCPANLLLSEEEINRELERRQQGYGRGKRMKLEKDKVEITSGVRAGKTIGSPIALRITNRSTELFDKTITRLRPGHADLAGAVKYNQKDIRNILERASARETAVKVAVGAIAKKLLAEFRINVFSEVLQIGKAKNKTEWKKAIDRAAEEGNTLGGIFEITVTGAPVGLGSHVHWDRRLDGNLARAVMAIPAIKGVEIGLGFGVASLPGSKVHDEIFYSPGKGYYRATNNAGGLEGGMTNGEPIIIRAAMKPIATLKKPLKSVDLVSKKVCEALVERSDVCAVEPAAVIGEAVAALEIANALLEKFGGDAVEDLKASYKYYLSRLA</sequence>
<evidence type="ECO:0000256" key="6">
    <source>
        <dbReference type="ARBA" id="ARBA00022643"/>
    </source>
</evidence>
<dbReference type="PANTHER" id="PTHR21085:SF0">
    <property type="entry name" value="CHORISMATE SYNTHASE"/>
    <property type="match status" value="1"/>
</dbReference>
<dbReference type="PANTHER" id="PTHR21085">
    <property type="entry name" value="CHORISMATE SYNTHASE"/>
    <property type="match status" value="1"/>
</dbReference>
<accession>A0A1F4RBH1</accession>
<evidence type="ECO:0000256" key="2">
    <source>
        <dbReference type="ARBA" id="ARBA00008014"/>
    </source>
</evidence>
<dbReference type="Pfam" id="PF01264">
    <property type="entry name" value="Chorismate_synt"/>
    <property type="match status" value="1"/>
</dbReference>
<proteinExistence type="inferred from homology"/>
<keyword evidence="5 11" id="KW-0285">Flavoprotein</keyword>
<evidence type="ECO:0000256" key="9">
    <source>
        <dbReference type="ARBA" id="ARBA00023141"/>
    </source>
</evidence>
<dbReference type="PIRSF" id="PIRSF001456">
    <property type="entry name" value="Chorismate_synth"/>
    <property type="match status" value="1"/>
</dbReference>
<comment type="caution">
    <text evidence="12">The sequence shown here is derived from an EMBL/GenBank/DDBJ whole genome shotgun (WGS) entry which is preliminary data.</text>
</comment>
<evidence type="ECO:0000256" key="1">
    <source>
        <dbReference type="ARBA" id="ARBA00005044"/>
    </source>
</evidence>
<dbReference type="Proteomes" id="UP000176938">
    <property type="component" value="Unassembled WGS sequence"/>
</dbReference>
<feature type="binding site" evidence="11">
    <location>
        <position position="40"/>
    </location>
    <ligand>
        <name>NADP(+)</name>
        <dbReference type="ChEBI" id="CHEBI:58349"/>
    </ligand>
</feature>
<evidence type="ECO:0000256" key="8">
    <source>
        <dbReference type="ARBA" id="ARBA00022857"/>
    </source>
</evidence>
<name>A0A1F4RBH1_UNCSA</name>
<dbReference type="InterPro" id="IPR035904">
    <property type="entry name" value="Chorismate_synth_AroC_sf"/>
</dbReference>
<keyword evidence="7 11" id="KW-0274">FAD</keyword>
<dbReference type="InterPro" id="IPR000453">
    <property type="entry name" value="Chorismate_synth"/>
</dbReference>
<dbReference type="UniPathway" id="UPA00053">
    <property type="reaction ID" value="UER00090"/>
</dbReference>
<dbReference type="GO" id="GO:0005829">
    <property type="term" value="C:cytosol"/>
    <property type="evidence" value="ECO:0007669"/>
    <property type="project" value="TreeGrafter"/>
</dbReference>
<feature type="binding site" evidence="11">
    <location>
        <position position="46"/>
    </location>
    <ligand>
        <name>NADP(+)</name>
        <dbReference type="ChEBI" id="CHEBI:58349"/>
    </ligand>
</feature>
<dbReference type="PROSITE" id="PS00788">
    <property type="entry name" value="CHORISMATE_SYNTHASE_2"/>
    <property type="match status" value="1"/>
</dbReference>
<comment type="similarity">
    <text evidence="2 11">Belongs to the chorismate synthase family.</text>
</comment>
<comment type="caution">
    <text evidence="11">Lacks conserved residue(s) required for the propagation of feature annotation.</text>
</comment>
<dbReference type="AlphaFoldDB" id="A0A1F4RBH1"/>
<comment type="subunit">
    <text evidence="11">Homotetramer.</text>
</comment>
<dbReference type="GO" id="GO:0010181">
    <property type="term" value="F:FMN binding"/>
    <property type="evidence" value="ECO:0007669"/>
    <property type="project" value="TreeGrafter"/>
</dbReference>
<dbReference type="EMBL" id="METP01000040">
    <property type="protein sequence ID" value="OGC05508.1"/>
    <property type="molecule type" value="Genomic_DNA"/>
</dbReference>
<dbReference type="Gene3D" id="3.60.150.10">
    <property type="entry name" value="Chorismate synthase AroC"/>
    <property type="match status" value="2"/>
</dbReference>
<dbReference type="HAMAP" id="MF_00300">
    <property type="entry name" value="Chorismate_synth"/>
    <property type="match status" value="1"/>
</dbReference>
<evidence type="ECO:0000256" key="4">
    <source>
        <dbReference type="ARBA" id="ARBA00022605"/>
    </source>
</evidence>
<feature type="binding site" evidence="11">
    <location>
        <position position="255"/>
    </location>
    <ligand>
        <name>FMN</name>
        <dbReference type="ChEBI" id="CHEBI:58210"/>
    </ligand>
</feature>
<dbReference type="SUPFAM" id="SSF103263">
    <property type="entry name" value="Chorismate synthase, AroC"/>
    <property type="match status" value="1"/>
</dbReference>
<dbReference type="GO" id="GO:0004107">
    <property type="term" value="F:chorismate synthase activity"/>
    <property type="evidence" value="ECO:0007669"/>
    <property type="project" value="UniProtKB-UniRule"/>
</dbReference>
<reference evidence="12 13" key="1">
    <citation type="journal article" date="2016" name="Nat. Commun.">
        <title>Thousands of microbial genomes shed light on interconnected biogeochemical processes in an aquifer system.</title>
        <authorList>
            <person name="Anantharaman K."/>
            <person name="Brown C.T."/>
            <person name="Hug L.A."/>
            <person name="Sharon I."/>
            <person name="Castelle C.J."/>
            <person name="Probst A.J."/>
            <person name="Thomas B.C."/>
            <person name="Singh A."/>
            <person name="Wilkins M.J."/>
            <person name="Karaoz U."/>
            <person name="Brodie E.L."/>
            <person name="Williams K.H."/>
            <person name="Hubbard S.S."/>
            <person name="Banfield J.F."/>
        </authorList>
    </citation>
    <scope>NUCLEOTIDE SEQUENCE [LARGE SCALE GENOMIC DNA]</scope>
</reference>
<dbReference type="PROSITE" id="PS00789">
    <property type="entry name" value="CHORISMATE_SYNTHASE_3"/>
    <property type="match status" value="1"/>
</dbReference>
<organism evidence="12 13">
    <name type="scientific">candidate division WOR-1 bacterium RIFCSPLOWO2_02_FULL_46_20</name>
    <dbReference type="NCBI Taxonomy" id="1802567"/>
    <lineage>
        <taxon>Bacteria</taxon>
        <taxon>Bacillati</taxon>
        <taxon>Saganbacteria</taxon>
    </lineage>
</organism>
<keyword evidence="6 11" id="KW-0288">FMN</keyword>
<comment type="function">
    <text evidence="11">Catalyzes the anti-1,4-elimination of the C-3 phosphate and the C-6 proR hydrogen from 5-enolpyruvylshikimate-3-phosphate (EPSP) to yield chorismate, which is the branch point compound that serves as the starting substrate for the three terminal pathways of aromatic amino acid biosynthesis. This reaction introduces a second double bond into the aromatic ring system.</text>
</comment>
<keyword evidence="8 11" id="KW-0521">NADP</keyword>
<dbReference type="CDD" id="cd07304">
    <property type="entry name" value="Chorismate_synthase"/>
    <property type="match status" value="1"/>
</dbReference>
<evidence type="ECO:0000256" key="11">
    <source>
        <dbReference type="HAMAP-Rule" id="MF_00300"/>
    </source>
</evidence>
<feature type="binding site" evidence="11">
    <location>
        <begin position="116"/>
        <end position="118"/>
    </location>
    <ligand>
        <name>FMN</name>
        <dbReference type="ChEBI" id="CHEBI:58210"/>
    </ligand>
</feature>
<evidence type="ECO:0000256" key="3">
    <source>
        <dbReference type="ARBA" id="ARBA00013036"/>
    </source>
</evidence>
<feature type="binding site" evidence="11">
    <location>
        <position position="296"/>
    </location>
    <ligand>
        <name>FMN</name>
        <dbReference type="ChEBI" id="CHEBI:58210"/>
    </ligand>
</feature>
<comment type="pathway">
    <text evidence="1 11">Metabolic intermediate biosynthesis; chorismate biosynthesis; chorismate from D-erythrose 4-phosphate and phosphoenolpyruvate: step 7/7.</text>
</comment>
<dbReference type="EC" id="4.2.3.5" evidence="3 11"/>
<evidence type="ECO:0000313" key="13">
    <source>
        <dbReference type="Proteomes" id="UP000176938"/>
    </source>
</evidence>
<comment type="cofactor">
    <cofactor evidence="11">
        <name>FMNH2</name>
        <dbReference type="ChEBI" id="CHEBI:57618"/>
    </cofactor>
    <text evidence="11">Reduced FMN (FMNH(2)).</text>
</comment>
<dbReference type="InterPro" id="IPR020541">
    <property type="entry name" value="Chorismate_synthase_CS"/>
</dbReference>
<evidence type="ECO:0000256" key="7">
    <source>
        <dbReference type="ARBA" id="ARBA00022827"/>
    </source>
</evidence>
<keyword evidence="9 11" id="KW-0057">Aromatic amino acid biosynthesis</keyword>
<protein>
    <recommendedName>
        <fullName evidence="3 11">Chorismate synthase</fullName>
        <shortName evidence="11">CS</shortName>
        <ecNumber evidence="3 11">4.2.3.5</ecNumber>
    </recommendedName>
    <alternativeName>
        <fullName evidence="11">5-enolpyruvylshikimate-3-phosphate phospholyase</fullName>
    </alternativeName>
</protein>
<keyword evidence="4 11" id="KW-0028">Amino-acid biosynthesis</keyword>
<evidence type="ECO:0000256" key="10">
    <source>
        <dbReference type="ARBA" id="ARBA00023239"/>
    </source>
</evidence>
<dbReference type="GO" id="GO:0008652">
    <property type="term" value="P:amino acid biosynthetic process"/>
    <property type="evidence" value="ECO:0007669"/>
    <property type="project" value="UniProtKB-KW"/>
</dbReference>